<gene>
    <name evidence="2" type="ORF">Q8A57_10470</name>
</gene>
<sequence length="143" mass="15960">MKLRNHRPNYKQFAYSTLAAALFSAVAVGGQAASFFLFRHHALLKQEMLNFNQKALLPLWGWSFASSLLDGLSIREELVLKSLNDSLSNIPLVGGSAGDDMFFKDNQVFYVSPCTGTFRPIPIWKKAHRQGSTLKSARRLPSS</sequence>
<comment type="caution">
    <text evidence="2">The sequence shown here is derived from an EMBL/GenBank/DDBJ whole genome shotgun (WGS) entry which is preliminary data.</text>
</comment>
<feature type="domain" description="FIST" evidence="1">
    <location>
        <begin position="56"/>
        <end position="110"/>
    </location>
</feature>
<protein>
    <submittedName>
        <fullName evidence="2">FIST N-terminal domain-containing protein</fullName>
    </submittedName>
</protein>
<proteinExistence type="predicted"/>
<accession>A0AAW8B6Y0</accession>
<dbReference type="Proteomes" id="UP001178354">
    <property type="component" value="Unassembled WGS sequence"/>
</dbReference>
<organism evidence="2 3">
    <name type="scientific">Porticoccus litoralis</name>
    <dbReference type="NCBI Taxonomy" id="434086"/>
    <lineage>
        <taxon>Bacteria</taxon>
        <taxon>Pseudomonadati</taxon>
        <taxon>Pseudomonadota</taxon>
        <taxon>Gammaproteobacteria</taxon>
        <taxon>Cellvibrionales</taxon>
        <taxon>Porticoccaceae</taxon>
        <taxon>Porticoccus</taxon>
    </lineage>
</organism>
<dbReference type="RefSeq" id="WP_305171059.1">
    <property type="nucleotide sequence ID" value="NZ_JAUUUU010000007.1"/>
</dbReference>
<dbReference type="InterPro" id="IPR013702">
    <property type="entry name" value="FIST_domain_N"/>
</dbReference>
<dbReference type="Pfam" id="PF08495">
    <property type="entry name" value="FIST"/>
    <property type="match status" value="1"/>
</dbReference>
<keyword evidence="3" id="KW-1185">Reference proteome</keyword>
<reference evidence="2" key="1">
    <citation type="journal article" date="2010" name="Int. J. Syst. Evol. Microbiol.">
        <title>Porticoccus litoralis gen. nov., sp. nov., a gammaproteobacterium isolated from the Yellow Sea.</title>
        <authorList>
            <person name="Oh H.M."/>
            <person name="Kim H."/>
            <person name="Kim K.M."/>
            <person name="Min G.S."/>
            <person name="Cho J.C."/>
        </authorList>
    </citation>
    <scope>NUCLEOTIDE SEQUENCE</scope>
    <source>
        <strain evidence="2">DSM 25064</strain>
    </source>
</reference>
<dbReference type="EMBL" id="JAUUUU010000007">
    <property type="protein sequence ID" value="MDP1521393.1"/>
    <property type="molecule type" value="Genomic_DNA"/>
</dbReference>
<evidence type="ECO:0000313" key="2">
    <source>
        <dbReference type="EMBL" id="MDP1521393.1"/>
    </source>
</evidence>
<evidence type="ECO:0000313" key="3">
    <source>
        <dbReference type="Proteomes" id="UP001178354"/>
    </source>
</evidence>
<reference evidence="2" key="2">
    <citation type="submission" date="2023-08" db="EMBL/GenBank/DDBJ databases">
        <authorList>
            <person name="Luo J."/>
        </authorList>
    </citation>
    <scope>NUCLEOTIDE SEQUENCE</scope>
    <source>
        <strain evidence="2">DSM 25064</strain>
    </source>
</reference>
<name>A0AAW8B6Y0_9GAMM</name>
<evidence type="ECO:0000259" key="1">
    <source>
        <dbReference type="Pfam" id="PF08495"/>
    </source>
</evidence>
<dbReference type="AlphaFoldDB" id="A0AAW8B6Y0"/>